<keyword evidence="3" id="KW-0227">DNA damage</keyword>
<feature type="compositionally biased region" description="Basic and acidic residues" evidence="6">
    <location>
        <begin position="734"/>
        <end position="746"/>
    </location>
</feature>
<feature type="region of interest" description="Disordered" evidence="6">
    <location>
        <begin position="665"/>
        <end position="759"/>
    </location>
</feature>
<dbReference type="Pfam" id="PF00533">
    <property type="entry name" value="BRCT"/>
    <property type="match status" value="1"/>
</dbReference>
<dbReference type="InterPro" id="IPR036420">
    <property type="entry name" value="BRCT_dom_sf"/>
</dbReference>
<dbReference type="SUPFAM" id="SSF52113">
    <property type="entry name" value="BRCT domain"/>
    <property type="match status" value="1"/>
</dbReference>
<keyword evidence="2" id="KW-0677">Repeat</keyword>
<dbReference type="GO" id="GO:0070531">
    <property type="term" value="C:BRCA1-A complex"/>
    <property type="evidence" value="ECO:0007669"/>
    <property type="project" value="TreeGrafter"/>
</dbReference>
<accession>A0AAE1ZD78</accession>
<comment type="subcellular location">
    <subcellularLocation>
        <location evidence="1">Nucleus</location>
    </subcellularLocation>
</comment>
<organism evidence="8 9">
    <name type="scientific">Schistosoma mekongi</name>
    <name type="common">Parasitic worm</name>
    <dbReference type="NCBI Taxonomy" id="38744"/>
    <lineage>
        <taxon>Eukaryota</taxon>
        <taxon>Metazoa</taxon>
        <taxon>Spiralia</taxon>
        <taxon>Lophotrochozoa</taxon>
        <taxon>Platyhelminthes</taxon>
        <taxon>Trematoda</taxon>
        <taxon>Digenea</taxon>
        <taxon>Strigeidida</taxon>
        <taxon>Schistosomatoidea</taxon>
        <taxon>Schistosomatidae</taxon>
        <taxon>Schistosoma</taxon>
    </lineage>
</organism>
<evidence type="ECO:0000313" key="8">
    <source>
        <dbReference type="EMBL" id="KAK4472101.1"/>
    </source>
</evidence>
<evidence type="ECO:0000256" key="6">
    <source>
        <dbReference type="SAM" id="MobiDB-lite"/>
    </source>
</evidence>
<dbReference type="GO" id="GO:0031436">
    <property type="term" value="C:BRCA1-BARD1 complex"/>
    <property type="evidence" value="ECO:0007669"/>
    <property type="project" value="TreeGrafter"/>
</dbReference>
<dbReference type="InterPro" id="IPR001357">
    <property type="entry name" value="BRCT_dom"/>
</dbReference>
<dbReference type="GO" id="GO:0004842">
    <property type="term" value="F:ubiquitin-protein transferase activity"/>
    <property type="evidence" value="ECO:0007669"/>
    <property type="project" value="TreeGrafter"/>
</dbReference>
<evidence type="ECO:0000256" key="4">
    <source>
        <dbReference type="ARBA" id="ARBA00023204"/>
    </source>
</evidence>
<feature type="domain" description="BRCT" evidence="7">
    <location>
        <begin position="1197"/>
        <end position="1245"/>
    </location>
</feature>
<dbReference type="PANTHER" id="PTHR13763:SF0">
    <property type="entry name" value="BREAST CANCER TYPE 1 SUSCEPTIBILITY PROTEIN"/>
    <property type="match status" value="1"/>
</dbReference>
<dbReference type="SMART" id="SM00292">
    <property type="entry name" value="BRCT"/>
    <property type="match status" value="1"/>
</dbReference>
<feature type="compositionally biased region" description="Polar residues" evidence="6">
    <location>
        <begin position="684"/>
        <end position="703"/>
    </location>
</feature>
<reference evidence="8" key="2">
    <citation type="journal article" date="2023" name="Infect Dis Poverty">
        <title>Chromosome-scale genome of the human blood fluke Schistosoma mekongi and its implications for public health.</title>
        <authorList>
            <person name="Zhou M."/>
            <person name="Xu L."/>
            <person name="Xu D."/>
            <person name="Chen W."/>
            <person name="Khan J."/>
            <person name="Hu Y."/>
            <person name="Huang H."/>
            <person name="Wei H."/>
            <person name="Zhang Y."/>
            <person name="Chusongsang P."/>
            <person name="Tanasarnprasert K."/>
            <person name="Hu X."/>
            <person name="Limpanont Y."/>
            <person name="Lv Z."/>
        </authorList>
    </citation>
    <scope>NUCLEOTIDE SEQUENCE</scope>
    <source>
        <strain evidence="8">LV_2022a</strain>
    </source>
</reference>
<sequence>MHVKKIISAYESEAKTKLVSQDLTSSLHLSQELTQVDVPSSCGLLDYKNNEILQAVNAGPRPRSRNRILLGTTARIHRTNQMNKQFNTPLSDEVLTQPMDGLCASMKVENCNLPMQNTENNDAFLEIFTLTQQTQPMVDSFDSGSLFAPVEGMPCTNSSNSSVDHITARNIRPKPMSKLLRKSSRRAKRAACLPPLPPVIRPVVSTHNSPGSVVHGSLPSNKFVSLKRSSDSPFGDEKNRKQCRRESNCSVLSSQGLVTKTHEILCHVQPSENVIINTKNHCGLSHQEKTKGKLKVMQSEFSQPVSISCNVKRRSHSFGGSLSHTSSVLAGKRLLRKYRNRPHHLSRLEGYISSKSPGWSRWRQMYHELRRRSSSLRIAFHKSCSVAGKSESKVFSESDKDHKTHIKKEFSRRSSISSRIAFSLPRWGRSVRRSQPRTSEKSRTPSLDIKQEISDISLNAAQEKSAFLSRSQDGLSSASVSTKADCPKETCHFIMPLRRLISRDYFHSRSLHSRFRSSLRQNKVASIIQLNSPHGYSAYKCDLDSPVSNGQINGSNVSLNSLDIYCQPLHCSACGETIILHTDISNANVISPGRQFGSELLLRQPSLLSCSVSSSYWQAEDPGDTIFTDTHLDALVEANRRFLPESDSVYSQKCESISLHRNSFGSSLQTDSKDNTTGHRESKSGTSVPNLSEVPLQQYSSTVLLPDDSCNDAQTDNNYDRLEMPTNNLPLRSEVIENTKTHRNNDPPRIPDQSSFSTQGRSSEIVPMMNHDCSRHGCEELEAVVAALQQQLEAQADELSPESAAELLRSACTAPLDSTPDGVASSVESVPERHHNEISTSVDNDVKQVVVSVEKLQTNVPIISQLSPRFSEVLETCASETVDIIPSSQTEDELENCHINSIIPSVPQPVVISCKPGHSNQKEWKSVTSSLNNSLCDFIPGSFSASSQIIHEPVSLTQSSLSNITQCPETNLSSCNTLVDENRPLKNFSNCQKNIAVTGSNLSPSDAALLHKFCLQFSVSEHSRFIPQKTTHVVIKEEAGRPRVVKRTLKYFLGILNRAWIVNTDWVRECVASKSLVDESPYEIEGDTVCGDCHEGPRRGRLGVPAIPQSLDRLPLRNPSNLLNEVSSSDRRPFSELWLCAYRNLGALQLGDFCQLALDGGAARVFERPAELVDATNKLTHSLEGSGIDVRKPRAVILTDRDSSEFSLQECQELYRVYGVPVISIEWMLNCISLYRRLPINQAYRICPTPQPVSMSTLKS</sequence>
<proteinExistence type="predicted"/>
<dbReference type="PANTHER" id="PTHR13763">
    <property type="entry name" value="BREAST CANCER TYPE 1 SUSCEPTIBILITY PROTEIN BRCA1"/>
    <property type="match status" value="1"/>
</dbReference>
<dbReference type="EMBL" id="JALJAT010000003">
    <property type="protein sequence ID" value="KAK4472101.1"/>
    <property type="molecule type" value="Genomic_DNA"/>
</dbReference>
<dbReference type="GO" id="GO:0000724">
    <property type="term" value="P:double-strand break repair via homologous recombination"/>
    <property type="evidence" value="ECO:0007669"/>
    <property type="project" value="TreeGrafter"/>
</dbReference>
<dbReference type="PROSITE" id="PS50172">
    <property type="entry name" value="BRCT"/>
    <property type="match status" value="2"/>
</dbReference>
<name>A0AAE1ZD78_SCHME</name>
<evidence type="ECO:0000256" key="5">
    <source>
        <dbReference type="ARBA" id="ARBA00023242"/>
    </source>
</evidence>
<evidence type="ECO:0000256" key="2">
    <source>
        <dbReference type="ARBA" id="ARBA00022737"/>
    </source>
</evidence>
<protein>
    <recommendedName>
        <fullName evidence="7">BRCT domain-containing protein</fullName>
    </recommendedName>
</protein>
<evidence type="ECO:0000256" key="1">
    <source>
        <dbReference type="ARBA" id="ARBA00004123"/>
    </source>
</evidence>
<dbReference type="AlphaFoldDB" id="A0AAE1ZD78"/>
<evidence type="ECO:0000259" key="7">
    <source>
        <dbReference type="PROSITE" id="PS50172"/>
    </source>
</evidence>
<dbReference type="GO" id="GO:0045944">
    <property type="term" value="P:positive regulation of transcription by RNA polymerase II"/>
    <property type="evidence" value="ECO:0007669"/>
    <property type="project" value="TreeGrafter"/>
</dbReference>
<feature type="domain" description="BRCT" evidence="7">
    <location>
        <begin position="1028"/>
        <end position="1084"/>
    </location>
</feature>
<feature type="compositionally biased region" description="Basic and acidic residues" evidence="6">
    <location>
        <begin position="671"/>
        <end position="683"/>
    </location>
</feature>
<keyword evidence="4" id="KW-0234">DNA repair</keyword>
<evidence type="ECO:0000256" key="3">
    <source>
        <dbReference type="ARBA" id="ARBA00022763"/>
    </source>
</evidence>
<comment type="caution">
    <text evidence="8">The sequence shown here is derived from an EMBL/GenBank/DDBJ whole genome shotgun (WGS) entry which is preliminary data.</text>
</comment>
<dbReference type="Proteomes" id="UP001292079">
    <property type="component" value="Unassembled WGS sequence"/>
</dbReference>
<dbReference type="Gene3D" id="3.40.50.10190">
    <property type="entry name" value="BRCT domain"/>
    <property type="match status" value="2"/>
</dbReference>
<keyword evidence="9" id="KW-1185">Reference proteome</keyword>
<gene>
    <name evidence="8" type="ORF">MN116_004629</name>
</gene>
<keyword evidence="5" id="KW-0539">Nucleus</keyword>
<evidence type="ECO:0000313" key="9">
    <source>
        <dbReference type="Proteomes" id="UP001292079"/>
    </source>
</evidence>
<dbReference type="InterPro" id="IPR031099">
    <property type="entry name" value="BRCA1-associated"/>
</dbReference>
<reference evidence="8" key="1">
    <citation type="submission" date="2022-04" db="EMBL/GenBank/DDBJ databases">
        <authorList>
            <person name="Xu L."/>
            <person name="Lv Z."/>
        </authorList>
    </citation>
    <scope>NUCLEOTIDE SEQUENCE</scope>
    <source>
        <strain evidence="8">LV_2022a</strain>
    </source>
</reference>